<accession>A0A2A2L307</accession>
<evidence type="ECO:0000259" key="1">
    <source>
        <dbReference type="PROSITE" id="PS50003"/>
    </source>
</evidence>
<dbReference type="OrthoDB" id="74412at2759"/>
<dbReference type="STRING" id="2018661.A0A2A2L307"/>
<organism evidence="2 3">
    <name type="scientific">Diploscapter pachys</name>
    <dbReference type="NCBI Taxonomy" id="2018661"/>
    <lineage>
        <taxon>Eukaryota</taxon>
        <taxon>Metazoa</taxon>
        <taxon>Ecdysozoa</taxon>
        <taxon>Nematoda</taxon>
        <taxon>Chromadorea</taxon>
        <taxon>Rhabditida</taxon>
        <taxon>Rhabditina</taxon>
        <taxon>Rhabditomorpha</taxon>
        <taxon>Rhabditoidea</taxon>
        <taxon>Rhabditidae</taxon>
        <taxon>Diploscapter</taxon>
    </lineage>
</organism>
<dbReference type="InterPro" id="IPR001849">
    <property type="entry name" value="PH_domain"/>
</dbReference>
<dbReference type="Pfam" id="PF00169">
    <property type="entry name" value="PH"/>
    <property type="match status" value="1"/>
</dbReference>
<dbReference type="SUPFAM" id="SSF50729">
    <property type="entry name" value="PH domain-like"/>
    <property type="match status" value="1"/>
</dbReference>
<protein>
    <recommendedName>
        <fullName evidence="1">PH domain-containing protein</fullName>
    </recommendedName>
</protein>
<sequence length="168" mass="19554">MGEQFGEFGVALKRRHWILNLTEENMLANAKSLFKLASDVTYEKKFAGPLQLQQDFVWRPAYGVLKANILFVYNKESDKEPPFLLLIIEDCFIELCDENKLGKEMTFEIKFKTTGRSFVFAAPDFKSLERWVSNLTISPIEYIDLSKQSFSEQIDRVQKNRDEKRASP</sequence>
<keyword evidence="3" id="KW-1185">Reference proteome</keyword>
<proteinExistence type="predicted"/>
<gene>
    <name evidence="2" type="ORF">WR25_11398</name>
</gene>
<dbReference type="PROSITE" id="PS50003">
    <property type="entry name" value="PH_DOMAIN"/>
    <property type="match status" value="1"/>
</dbReference>
<reference evidence="2 3" key="1">
    <citation type="journal article" date="2017" name="Curr. Biol.">
        <title>Genome architecture and evolution of a unichromosomal asexual nematode.</title>
        <authorList>
            <person name="Fradin H."/>
            <person name="Zegar C."/>
            <person name="Gutwein M."/>
            <person name="Lucas J."/>
            <person name="Kovtun M."/>
            <person name="Corcoran D."/>
            <person name="Baugh L.R."/>
            <person name="Kiontke K."/>
            <person name="Gunsalus K."/>
            <person name="Fitch D.H."/>
            <person name="Piano F."/>
        </authorList>
    </citation>
    <scope>NUCLEOTIDE SEQUENCE [LARGE SCALE GENOMIC DNA]</scope>
    <source>
        <strain evidence="2">PF1309</strain>
    </source>
</reference>
<evidence type="ECO:0000313" key="2">
    <source>
        <dbReference type="EMBL" id="PAV80554.1"/>
    </source>
</evidence>
<name>A0A2A2L307_9BILA</name>
<evidence type="ECO:0000313" key="3">
    <source>
        <dbReference type="Proteomes" id="UP000218231"/>
    </source>
</evidence>
<comment type="caution">
    <text evidence="2">The sequence shown here is derived from an EMBL/GenBank/DDBJ whole genome shotgun (WGS) entry which is preliminary data.</text>
</comment>
<dbReference type="Gene3D" id="2.30.29.30">
    <property type="entry name" value="Pleckstrin-homology domain (PH domain)/Phosphotyrosine-binding domain (PTB)"/>
    <property type="match status" value="1"/>
</dbReference>
<dbReference type="Proteomes" id="UP000218231">
    <property type="component" value="Unassembled WGS sequence"/>
</dbReference>
<dbReference type="SMART" id="SM00233">
    <property type="entry name" value="PH"/>
    <property type="match status" value="1"/>
</dbReference>
<dbReference type="AlphaFoldDB" id="A0A2A2L307"/>
<feature type="domain" description="PH" evidence="1">
    <location>
        <begin position="43"/>
        <end position="140"/>
    </location>
</feature>
<dbReference type="InterPro" id="IPR011993">
    <property type="entry name" value="PH-like_dom_sf"/>
</dbReference>
<dbReference type="EMBL" id="LIAE01007252">
    <property type="protein sequence ID" value="PAV80554.1"/>
    <property type="molecule type" value="Genomic_DNA"/>
</dbReference>